<dbReference type="EMBL" id="JARKHS020025454">
    <property type="protein sequence ID" value="KAK8767440.1"/>
    <property type="molecule type" value="Genomic_DNA"/>
</dbReference>
<dbReference type="Proteomes" id="UP001321473">
    <property type="component" value="Unassembled WGS sequence"/>
</dbReference>
<reference evidence="1 2" key="1">
    <citation type="journal article" date="2023" name="Arcadia Sci">
        <title>De novo assembly of a long-read Amblyomma americanum tick genome.</title>
        <authorList>
            <person name="Chou S."/>
            <person name="Poskanzer K.E."/>
            <person name="Rollins M."/>
            <person name="Thuy-Boun P.S."/>
        </authorList>
    </citation>
    <scope>NUCLEOTIDE SEQUENCE [LARGE SCALE GENOMIC DNA]</scope>
    <source>
        <strain evidence="1">F_SG_1</strain>
        <tissue evidence="1">Salivary glands</tissue>
    </source>
</reference>
<proteinExistence type="predicted"/>
<keyword evidence="2" id="KW-1185">Reference proteome</keyword>
<accession>A0AAQ4DYA0</accession>
<evidence type="ECO:0000313" key="1">
    <source>
        <dbReference type="EMBL" id="KAK8767440.1"/>
    </source>
</evidence>
<sequence length="138" mass="15726">MSSCYQKLQSVLLYKAVQDISCGDSGSCGTHQQSQWNSNCYGKHIQRTVLCCENKIIFSAARDLTEAACTAFILYYIMNPEYPEGAAITLELVQRNNELMRRTKVRCNSRTQQPIPLIGRVSHDIMRTRGQDWMKSVL</sequence>
<evidence type="ECO:0000313" key="2">
    <source>
        <dbReference type="Proteomes" id="UP001321473"/>
    </source>
</evidence>
<comment type="caution">
    <text evidence="1">The sequence shown here is derived from an EMBL/GenBank/DDBJ whole genome shotgun (WGS) entry which is preliminary data.</text>
</comment>
<protein>
    <submittedName>
        <fullName evidence="1">Uncharacterized protein</fullName>
    </submittedName>
</protein>
<name>A0AAQ4DYA0_AMBAM</name>
<dbReference type="AlphaFoldDB" id="A0AAQ4DYA0"/>
<gene>
    <name evidence="1" type="ORF">V5799_005779</name>
</gene>
<organism evidence="1 2">
    <name type="scientific">Amblyomma americanum</name>
    <name type="common">Lone star tick</name>
    <dbReference type="NCBI Taxonomy" id="6943"/>
    <lineage>
        <taxon>Eukaryota</taxon>
        <taxon>Metazoa</taxon>
        <taxon>Ecdysozoa</taxon>
        <taxon>Arthropoda</taxon>
        <taxon>Chelicerata</taxon>
        <taxon>Arachnida</taxon>
        <taxon>Acari</taxon>
        <taxon>Parasitiformes</taxon>
        <taxon>Ixodida</taxon>
        <taxon>Ixodoidea</taxon>
        <taxon>Ixodidae</taxon>
        <taxon>Amblyomminae</taxon>
        <taxon>Amblyomma</taxon>
    </lineage>
</organism>